<proteinExistence type="predicted"/>
<gene>
    <name evidence="2" type="ORF">DCO16_04750</name>
</gene>
<protein>
    <recommendedName>
        <fullName evidence="4">Rod shape-determining protein MreD</fullName>
    </recommendedName>
</protein>
<evidence type="ECO:0000313" key="2">
    <source>
        <dbReference type="EMBL" id="QKM62429.1"/>
    </source>
</evidence>
<keyword evidence="1" id="KW-1133">Transmembrane helix</keyword>
<dbReference type="AlphaFoldDB" id="A0A6M9PPI5"/>
<evidence type="ECO:0008006" key="4">
    <source>
        <dbReference type="Google" id="ProtNLM"/>
    </source>
</evidence>
<keyword evidence="3" id="KW-1185">Reference proteome</keyword>
<reference evidence="2 3" key="1">
    <citation type="submission" date="2018-04" db="EMBL/GenBank/DDBJ databases">
        <title>Polynucleobacter sp. LimPoW16 genome.</title>
        <authorList>
            <person name="Hahn M.W."/>
        </authorList>
    </citation>
    <scope>NUCLEOTIDE SEQUENCE [LARGE SCALE GENOMIC DNA]</scope>
    <source>
        <strain evidence="2 3">LimPoW16</strain>
    </source>
</reference>
<dbReference type="EMBL" id="CP028941">
    <property type="protein sequence ID" value="QKM62429.1"/>
    <property type="molecule type" value="Genomic_DNA"/>
</dbReference>
<dbReference type="Proteomes" id="UP000500806">
    <property type="component" value="Chromosome"/>
</dbReference>
<feature type="transmembrane region" description="Helical" evidence="1">
    <location>
        <begin position="119"/>
        <end position="138"/>
    </location>
</feature>
<feature type="transmembrane region" description="Helical" evidence="1">
    <location>
        <begin position="81"/>
        <end position="99"/>
    </location>
</feature>
<keyword evidence="1" id="KW-0812">Transmembrane</keyword>
<dbReference type="KEGG" id="pani:DCO16_04750"/>
<name>A0A6M9PPI5_9BURK</name>
<dbReference type="RefSeq" id="WP_173942583.1">
    <property type="nucleotide sequence ID" value="NZ_CBCSCD010000001.1"/>
</dbReference>
<feature type="transmembrane region" description="Helical" evidence="1">
    <location>
        <begin position="150"/>
        <end position="169"/>
    </location>
</feature>
<evidence type="ECO:0000313" key="3">
    <source>
        <dbReference type="Proteomes" id="UP000500806"/>
    </source>
</evidence>
<organism evidence="2 3">
    <name type="scientific">Polynucleobacter antarcticus</name>
    <dbReference type="NCBI Taxonomy" id="1743162"/>
    <lineage>
        <taxon>Bacteria</taxon>
        <taxon>Pseudomonadati</taxon>
        <taxon>Pseudomonadota</taxon>
        <taxon>Betaproteobacteria</taxon>
        <taxon>Burkholderiales</taxon>
        <taxon>Burkholderiaceae</taxon>
        <taxon>Polynucleobacter</taxon>
    </lineage>
</organism>
<keyword evidence="1" id="KW-0472">Membrane</keyword>
<evidence type="ECO:0000256" key="1">
    <source>
        <dbReference type="SAM" id="Phobius"/>
    </source>
</evidence>
<feature type="transmembrane region" description="Helical" evidence="1">
    <location>
        <begin position="47"/>
        <end position="69"/>
    </location>
</feature>
<accession>A0A6M9PPI5</accession>
<sequence>MINSLKKLIIVGVIALIWISLDAINQGYFGFLKITELEYFVYWLSGLRLVAIILFGWLGFWGIFIGYFTGEILSGDTIIDAAALGILSSLAPMIAYRYWQSATSKNDDFDHVDFTQLCYLVFLHSLLTALFRNFYFYFVNQVYGIDQLTMSFSANVLGSFAFLYLLMFFNRFYKKLRPKSIH</sequence>